<evidence type="ECO:0000313" key="6">
    <source>
        <dbReference type="EMBL" id="KAG0305167.1"/>
    </source>
</evidence>
<feature type="compositionally biased region" description="Basic and acidic residues" evidence="4">
    <location>
        <begin position="794"/>
        <end position="811"/>
    </location>
</feature>
<dbReference type="GO" id="GO:0004674">
    <property type="term" value="F:protein serine/threonine kinase activity"/>
    <property type="evidence" value="ECO:0007669"/>
    <property type="project" value="TreeGrafter"/>
</dbReference>
<dbReference type="InterPro" id="IPR008271">
    <property type="entry name" value="Ser/Thr_kinase_AS"/>
</dbReference>
<feature type="binding site" evidence="3">
    <location>
        <position position="70"/>
    </location>
    <ligand>
        <name>ATP</name>
        <dbReference type="ChEBI" id="CHEBI:30616"/>
    </ligand>
</feature>
<dbReference type="GO" id="GO:0005524">
    <property type="term" value="F:ATP binding"/>
    <property type="evidence" value="ECO:0007669"/>
    <property type="project" value="UniProtKB-UniRule"/>
</dbReference>
<protein>
    <recommendedName>
        <fullName evidence="5">Protein kinase domain-containing protein</fullName>
    </recommendedName>
</protein>
<feature type="compositionally biased region" description="Low complexity" evidence="4">
    <location>
        <begin position="712"/>
        <end position="730"/>
    </location>
</feature>
<dbReference type="SMART" id="SM00220">
    <property type="entry name" value="S_TKc"/>
    <property type="match status" value="1"/>
</dbReference>
<feature type="compositionally biased region" description="Low complexity" evidence="4">
    <location>
        <begin position="1768"/>
        <end position="1777"/>
    </location>
</feature>
<feature type="compositionally biased region" description="Low complexity" evidence="4">
    <location>
        <begin position="1195"/>
        <end position="1215"/>
    </location>
</feature>
<feature type="compositionally biased region" description="Polar residues" evidence="4">
    <location>
        <begin position="1363"/>
        <end position="1392"/>
    </location>
</feature>
<feature type="domain" description="Protein kinase" evidence="5">
    <location>
        <begin position="37"/>
        <end position="284"/>
    </location>
</feature>
<gene>
    <name evidence="6" type="ORF">BGZ97_001212</name>
</gene>
<feature type="region of interest" description="Disordered" evidence="4">
    <location>
        <begin position="1025"/>
        <end position="1135"/>
    </location>
</feature>
<feature type="compositionally biased region" description="Low complexity" evidence="4">
    <location>
        <begin position="1061"/>
        <end position="1084"/>
    </location>
</feature>
<name>A0A9P6QWQ0_9FUNG</name>
<proteinExistence type="predicted"/>
<feature type="region of interest" description="Disordered" evidence="4">
    <location>
        <begin position="970"/>
        <end position="1007"/>
    </location>
</feature>
<feature type="compositionally biased region" description="Low complexity" evidence="4">
    <location>
        <begin position="534"/>
        <end position="559"/>
    </location>
</feature>
<dbReference type="GO" id="GO:0005737">
    <property type="term" value="C:cytoplasm"/>
    <property type="evidence" value="ECO:0007669"/>
    <property type="project" value="TreeGrafter"/>
</dbReference>
<dbReference type="InterPro" id="IPR000719">
    <property type="entry name" value="Prot_kinase_dom"/>
</dbReference>
<accession>A0A9P6QWQ0</accession>
<dbReference type="CDD" id="cd14003">
    <property type="entry name" value="STKc_AMPK-like"/>
    <property type="match status" value="1"/>
</dbReference>
<keyword evidence="2 3" id="KW-0067">ATP-binding</keyword>
<feature type="region of interest" description="Disordered" evidence="4">
    <location>
        <begin position="1923"/>
        <end position="1965"/>
    </location>
</feature>
<feature type="compositionally biased region" description="Low complexity" evidence="4">
    <location>
        <begin position="863"/>
        <end position="878"/>
    </location>
</feature>
<feature type="compositionally biased region" description="Low complexity" evidence="4">
    <location>
        <begin position="780"/>
        <end position="792"/>
    </location>
</feature>
<evidence type="ECO:0000256" key="1">
    <source>
        <dbReference type="ARBA" id="ARBA00022741"/>
    </source>
</evidence>
<feature type="compositionally biased region" description="Low complexity" evidence="4">
    <location>
        <begin position="1944"/>
        <end position="1958"/>
    </location>
</feature>
<feature type="compositionally biased region" description="Low complexity" evidence="4">
    <location>
        <begin position="986"/>
        <end position="1000"/>
    </location>
</feature>
<feature type="compositionally biased region" description="Pro residues" evidence="4">
    <location>
        <begin position="731"/>
        <end position="740"/>
    </location>
</feature>
<dbReference type="SUPFAM" id="SSF56112">
    <property type="entry name" value="Protein kinase-like (PK-like)"/>
    <property type="match status" value="1"/>
</dbReference>
<dbReference type="InterPro" id="IPR017441">
    <property type="entry name" value="Protein_kinase_ATP_BS"/>
</dbReference>
<dbReference type="GO" id="GO:0035556">
    <property type="term" value="P:intracellular signal transduction"/>
    <property type="evidence" value="ECO:0007669"/>
    <property type="project" value="TreeGrafter"/>
</dbReference>
<feature type="compositionally biased region" description="Low complexity" evidence="4">
    <location>
        <begin position="1332"/>
        <end position="1351"/>
    </location>
</feature>
<reference evidence="6" key="1">
    <citation type="journal article" date="2020" name="Fungal Divers.">
        <title>Resolving the Mortierellaceae phylogeny through synthesis of multi-gene phylogenetics and phylogenomics.</title>
        <authorList>
            <person name="Vandepol N."/>
            <person name="Liber J."/>
            <person name="Desiro A."/>
            <person name="Na H."/>
            <person name="Kennedy M."/>
            <person name="Barry K."/>
            <person name="Grigoriev I.V."/>
            <person name="Miller A.N."/>
            <person name="O'Donnell K."/>
            <person name="Stajich J.E."/>
            <person name="Bonito G."/>
        </authorList>
    </citation>
    <scope>NUCLEOTIDE SEQUENCE</scope>
    <source>
        <strain evidence="6">NVP60</strain>
    </source>
</reference>
<feature type="region of interest" description="Disordered" evidence="4">
    <location>
        <begin position="625"/>
        <end position="750"/>
    </location>
</feature>
<dbReference type="OrthoDB" id="504170at2759"/>
<feature type="compositionally biased region" description="Basic and acidic residues" evidence="4">
    <location>
        <begin position="1452"/>
        <end position="1461"/>
    </location>
</feature>
<feature type="compositionally biased region" description="Low complexity" evidence="4">
    <location>
        <begin position="907"/>
        <end position="931"/>
    </location>
</feature>
<evidence type="ECO:0000256" key="4">
    <source>
        <dbReference type="SAM" id="MobiDB-lite"/>
    </source>
</evidence>
<dbReference type="Gene3D" id="1.10.510.10">
    <property type="entry name" value="Transferase(Phosphotransferase) domain 1"/>
    <property type="match status" value="1"/>
</dbReference>
<keyword evidence="7" id="KW-1185">Reference proteome</keyword>
<dbReference type="PROSITE" id="PS50011">
    <property type="entry name" value="PROTEIN_KINASE_DOM"/>
    <property type="match status" value="1"/>
</dbReference>
<dbReference type="PANTHER" id="PTHR24346">
    <property type="entry name" value="MAP/MICROTUBULE AFFINITY-REGULATING KINASE"/>
    <property type="match status" value="1"/>
</dbReference>
<evidence type="ECO:0000256" key="3">
    <source>
        <dbReference type="PROSITE-ProRule" id="PRU10141"/>
    </source>
</evidence>
<dbReference type="PROSITE" id="PS00107">
    <property type="entry name" value="PROTEIN_KINASE_ATP"/>
    <property type="match status" value="1"/>
</dbReference>
<comment type="caution">
    <text evidence="6">The sequence shown here is derived from an EMBL/GenBank/DDBJ whole genome shotgun (WGS) entry which is preliminary data.</text>
</comment>
<feature type="compositionally biased region" description="Polar residues" evidence="4">
    <location>
        <begin position="1095"/>
        <end position="1114"/>
    </location>
</feature>
<feature type="region of interest" description="Disordered" evidence="4">
    <location>
        <begin position="896"/>
        <end position="931"/>
    </location>
</feature>
<feature type="region of interest" description="Disordered" evidence="4">
    <location>
        <begin position="1326"/>
        <end position="1485"/>
    </location>
</feature>
<dbReference type="PANTHER" id="PTHR24346:SF110">
    <property type="entry name" value="NON-SPECIFIC SERINE_THREONINE PROTEIN KINASE"/>
    <property type="match status" value="1"/>
</dbReference>
<feature type="compositionally biased region" description="Basic and acidic residues" evidence="4">
    <location>
        <begin position="657"/>
        <end position="668"/>
    </location>
</feature>
<feature type="region of interest" description="Disordered" evidence="4">
    <location>
        <begin position="859"/>
        <end position="884"/>
    </location>
</feature>
<feature type="region of interest" description="Disordered" evidence="4">
    <location>
        <begin position="478"/>
        <end position="514"/>
    </location>
</feature>
<feature type="compositionally biased region" description="Low complexity" evidence="4">
    <location>
        <begin position="1148"/>
        <end position="1166"/>
    </location>
</feature>
<dbReference type="FunFam" id="1.10.510.10:FF:000571">
    <property type="entry name" value="Maternal embryonic leucine zipper kinase"/>
    <property type="match status" value="1"/>
</dbReference>
<evidence type="ECO:0000259" key="5">
    <source>
        <dbReference type="PROSITE" id="PS50011"/>
    </source>
</evidence>
<evidence type="ECO:0000313" key="7">
    <source>
        <dbReference type="Proteomes" id="UP000823405"/>
    </source>
</evidence>
<feature type="region of interest" description="Disordered" evidence="4">
    <location>
        <begin position="1726"/>
        <end position="1798"/>
    </location>
</feature>
<feature type="region of interest" description="Disordered" evidence="4">
    <location>
        <begin position="943"/>
        <end position="962"/>
    </location>
</feature>
<feature type="region of interest" description="Disordered" evidence="4">
    <location>
        <begin position="780"/>
        <end position="812"/>
    </location>
</feature>
<dbReference type="EMBL" id="JAAAIN010001241">
    <property type="protein sequence ID" value="KAG0305167.1"/>
    <property type="molecule type" value="Genomic_DNA"/>
</dbReference>
<dbReference type="InterPro" id="IPR011009">
    <property type="entry name" value="Kinase-like_dom_sf"/>
</dbReference>
<organism evidence="6 7">
    <name type="scientific">Linnemannia gamsii</name>
    <dbReference type="NCBI Taxonomy" id="64522"/>
    <lineage>
        <taxon>Eukaryota</taxon>
        <taxon>Fungi</taxon>
        <taxon>Fungi incertae sedis</taxon>
        <taxon>Mucoromycota</taxon>
        <taxon>Mortierellomycotina</taxon>
        <taxon>Mortierellomycetes</taxon>
        <taxon>Mortierellales</taxon>
        <taxon>Mortierellaceae</taxon>
        <taxon>Linnemannia</taxon>
    </lineage>
</organism>
<feature type="region of interest" description="Disordered" evidence="4">
    <location>
        <begin position="531"/>
        <end position="559"/>
    </location>
</feature>
<dbReference type="Pfam" id="PF00069">
    <property type="entry name" value="Pkinase"/>
    <property type="match status" value="1"/>
</dbReference>
<dbReference type="PROSITE" id="PS00108">
    <property type="entry name" value="PROTEIN_KINASE_ST"/>
    <property type="match status" value="1"/>
</dbReference>
<feature type="compositionally biased region" description="Pro residues" evidence="4">
    <location>
        <begin position="384"/>
        <end position="400"/>
    </location>
</feature>
<feature type="compositionally biased region" description="Low complexity" evidence="4">
    <location>
        <begin position="641"/>
        <end position="654"/>
    </location>
</feature>
<keyword evidence="1 3" id="KW-0547">Nucleotide-binding</keyword>
<evidence type="ECO:0000256" key="2">
    <source>
        <dbReference type="ARBA" id="ARBA00022840"/>
    </source>
</evidence>
<sequence length="1965" mass="206766">MGSNRPAARNQRAKLAADLNDLFKDLQSNQVKTVGNYHLGQLVGQGTYGKVKLATHALTGQQVAVKIVAKSHAAIITREIYHWRCLTHPYIAHLHEVLTTESKIYLVTEYCPNGELLEALIRDGRCKPSLAKRWFRQICLAIQYCHSRKIVHRDLKLENILLDGQNNIKLIDFGFTRECESKKLLESYCGSAAYTAPEIIVGKKYSGPEADIWSLGVILYTLLAGYLPFDDDNETVVQDKIVDLDYEMPNELFCKDAQDLIQSILKEDPKERYTIEQILAHSWWMPRSDDDEEGGGGGAAGEGDGKLSMEQQDAYTGAHHGRQGSLTKREIHPVASQRPGDIYYGSGSPQFPSPLAQYPYGAWGNQSPYTFNPLGDTLRASSPGGPPVPSPISSPLPSPSPMMNKSFPRFESAGAMDASGSAGLDPEIFSKSVPAQSCDPGYGLWCLLLEQVKQRAIDNGTSLEWEQSIALVETASLTGVGSTGGIPNGTLAMMGEGGKKSPRPMSDPSPTSSQVNLLLPQISIQQQTYPVHPHQLQHQQQEQQQQLQEQQQQQQQQQQENSELQRQTVELKELLDKYKLEAELLKVEKLQLEKEKSHLTEVQSTKVHPFEMKELPPISAEALSGVAGTGHAKPERPVQDSGVSVSTSSTPHSSWELTERDGPTIHTERPRRKSKGILHSLKDRFFSSTGSDVDHHSGHASPYPPSPLPPKAFTGSPSSSTHSATTYASPKPLPAPPAHPYPHLLQHPTTHSPLSAVSYKSASTSSLAIENGQSTTHSVAARAAASSDQLSSLDPHHNLSIDQHLDPDTHLAPHKKGGFMTWISESASGTVLNKTPVVQSHAKVPKKINGRSYSTAEAFADPSSVTSSGSTKSPTSSSEESRPQIPAIPASFFQPIWKSTNGGGSTHGSSSSLPSSNGSTSSALATSAPSGMSIRQRLASFSSSNAKITPEERQRATAAAAAAAALVAQPSYPERAHSPSPPSSPRGPVGSSALAALGGATPRHHHRQDDEINEIVAAAVAATASAHLKSSGSRKKNIGTTSSSSKKTKSGQQKMERTDTYHSTTSTSSTTTATSTTSGSTIVSHSRRVSDASKRQVSAPSLQIPSSANGTGASSGILKDTGASKDVARKPSIKASKASMPSLMTAFSSFKPSKSAPSSPVVNSPSRYSRQQLPQDSAHPPPSPSVDASYSTKPSRSSRASQDSSTSSIISGRSRAMSNAVERPLPSLRNQDGHADAAPLPPLKTFGDGVVIQEHEVRPKKRTTSRTSITAASLGRRSNESSGSLISAADRSEPSSPLTATTFAIATGINGGAAGGGATSAVQAASPTSAVSPSKRASLGSLSSRRSSTSSMRDRNIFGLTLDSGSGSRKSSLNLSRTSLSKNTFQSPSASPGQPRRGVDMERGERERYGQEDLASAGTGRGSPLAPSIAEETPDDMSRHQESVGSHSRTGSTKDGKDAGLKEINPLNAPSPGVQTRGVPSATVSNAGSIPTTVVRASHTDAVTYSPSISASSSLSRVAHDSKAEADAATAVVISGAEATLGSSKTVDDAADVSFGSESTTQPRLDFTDGCSLIPSPPPSPAPLCPNSVRNSGPGTVAVTSKPDNFPSAAAAAPIPVAAPIAMNRRSAMLEEPRTSLLSTSYPPPRASLSYSAGAAAAVAAAAINATASTASSSMLESTSPPSPLSSRPLVSFDQHFSNQARIKEHRDSTTPRKVVNGFQPLAAKRLSKPGWNANNNANNSTTEGLSPPQPHESLMPDHRVSPPPPSSMDRFSSSFSNAQGPPNAFAGRNRRGYRNSTGSMANMTLQQQQTFQQLQKEQLLKIQQNLPNAGYETTAAMKIHGPRPRTGMFPKRELGGGSGMGGGGALGGLGGLGGAGVPSHLGSSSIVAGGGVNHHNNGSQSPGFGGFETVYESAAVGSIGNGVGGVGSGVGKRDSYSSRRQSMATAMGKRAGAAPAAIQEEEES</sequence>
<dbReference type="Proteomes" id="UP000823405">
    <property type="component" value="Unassembled WGS sequence"/>
</dbReference>
<feature type="region of interest" description="Disordered" evidence="4">
    <location>
        <begin position="1148"/>
        <end position="1297"/>
    </location>
</feature>
<feature type="region of interest" description="Disordered" evidence="4">
    <location>
        <begin position="377"/>
        <end position="405"/>
    </location>
</feature>
<feature type="region of interest" description="Disordered" evidence="4">
    <location>
        <begin position="286"/>
        <end position="306"/>
    </location>
</feature>
<feature type="compositionally biased region" description="Basic and acidic residues" evidence="4">
    <location>
        <begin position="1397"/>
        <end position="1411"/>
    </location>
</feature>